<keyword evidence="3" id="KW-1185">Reference proteome</keyword>
<dbReference type="EMBL" id="OV170232">
    <property type="protein sequence ID" value="CAH0717279.1"/>
    <property type="molecule type" value="Genomic_DNA"/>
</dbReference>
<dbReference type="AlphaFoldDB" id="A0A8J9Y3B1"/>
<dbReference type="Proteomes" id="UP000838878">
    <property type="component" value="Chromosome 12"/>
</dbReference>
<feature type="compositionally biased region" description="Polar residues" evidence="1">
    <location>
        <begin position="7"/>
        <end position="20"/>
    </location>
</feature>
<gene>
    <name evidence="2" type="ORF">BINO364_LOCUS3908</name>
</gene>
<evidence type="ECO:0000256" key="1">
    <source>
        <dbReference type="SAM" id="MobiDB-lite"/>
    </source>
</evidence>
<name>A0A8J9Y3B1_9NEOP</name>
<organism evidence="2 3">
    <name type="scientific">Brenthis ino</name>
    <name type="common">lesser marbled fritillary</name>
    <dbReference type="NCBI Taxonomy" id="405034"/>
    <lineage>
        <taxon>Eukaryota</taxon>
        <taxon>Metazoa</taxon>
        <taxon>Ecdysozoa</taxon>
        <taxon>Arthropoda</taxon>
        <taxon>Hexapoda</taxon>
        <taxon>Insecta</taxon>
        <taxon>Pterygota</taxon>
        <taxon>Neoptera</taxon>
        <taxon>Endopterygota</taxon>
        <taxon>Lepidoptera</taxon>
        <taxon>Glossata</taxon>
        <taxon>Ditrysia</taxon>
        <taxon>Papilionoidea</taxon>
        <taxon>Nymphalidae</taxon>
        <taxon>Heliconiinae</taxon>
        <taxon>Argynnini</taxon>
        <taxon>Brenthis</taxon>
    </lineage>
</organism>
<dbReference type="OrthoDB" id="7456848at2759"/>
<feature type="non-terminal residue" evidence="2">
    <location>
        <position position="131"/>
    </location>
</feature>
<proteinExistence type="predicted"/>
<protein>
    <submittedName>
        <fullName evidence="2">Uncharacterized protein</fullName>
    </submittedName>
</protein>
<accession>A0A8J9Y3B1</accession>
<sequence length="131" mass="14844">MQKKTLENTQQSASAPNNLNKPKCCQHYAYQEPEKDIAMPPSVLTKSMRTLATKKREFIKLKKNVIAQQNTLLEYYAAIKDLESRTGSADECLGEIRVVSVKGWPAHDLLLLVRNDIKMPMSSEISGIFEF</sequence>
<reference evidence="2" key="1">
    <citation type="submission" date="2021-12" db="EMBL/GenBank/DDBJ databases">
        <authorList>
            <person name="Martin H S."/>
        </authorList>
    </citation>
    <scope>NUCLEOTIDE SEQUENCE</scope>
</reference>
<evidence type="ECO:0000313" key="3">
    <source>
        <dbReference type="Proteomes" id="UP000838878"/>
    </source>
</evidence>
<evidence type="ECO:0000313" key="2">
    <source>
        <dbReference type="EMBL" id="CAH0717279.1"/>
    </source>
</evidence>
<feature type="region of interest" description="Disordered" evidence="1">
    <location>
        <begin position="1"/>
        <end position="20"/>
    </location>
</feature>